<proteinExistence type="inferred from homology"/>
<gene>
    <name evidence="7" type="ORF">HPBE_LOCUS16979</name>
</gene>
<dbReference type="GO" id="GO:0020037">
    <property type="term" value="F:heme binding"/>
    <property type="evidence" value="ECO:0007669"/>
    <property type="project" value="InterPro"/>
</dbReference>
<dbReference type="GO" id="GO:0006805">
    <property type="term" value="P:xenobiotic metabolic process"/>
    <property type="evidence" value="ECO:0007669"/>
    <property type="project" value="TreeGrafter"/>
</dbReference>
<comment type="similarity">
    <text evidence="1 6">Belongs to the cytochrome P450 family.</text>
</comment>
<dbReference type="SUPFAM" id="SSF48264">
    <property type="entry name" value="Cytochrome P450"/>
    <property type="match status" value="1"/>
</dbReference>
<dbReference type="Pfam" id="PF00067">
    <property type="entry name" value="p450"/>
    <property type="match status" value="2"/>
</dbReference>
<evidence type="ECO:0000313" key="8">
    <source>
        <dbReference type="Proteomes" id="UP000050761"/>
    </source>
</evidence>
<accession>A0A3P8A1D0</accession>
<keyword evidence="6" id="KW-0560">Oxidoreductase</keyword>
<dbReference type="InterPro" id="IPR036396">
    <property type="entry name" value="Cyt_P450_sf"/>
</dbReference>
<reference evidence="7 8" key="1">
    <citation type="submission" date="2018-11" db="EMBL/GenBank/DDBJ databases">
        <authorList>
            <consortium name="Pathogen Informatics"/>
        </authorList>
    </citation>
    <scope>NUCLEOTIDE SEQUENCE [LARGE SCALE GENOMIC DNA]</scope>
</reference>
<evidence type="ECO:0000256" key="1">
    <source>
        <dbReference type="ARBA" id="ARBA00010617"/>
    </source>
</evidence>
<dbReference type="InterPro" id="IPR017972">
    <property type="entry name" value="Cyt_P450_CS"/>
</dbReference>
<dbReference type="PRINTS" id="PR00463">
    <property type="entry name" value="EP450I"/>
</dbReference>
<evidence type="ECO:0000256" key="2">
    <source>
        <dbReference type="ARBA" id="ARBA00022723"/>
    </source>
</evidence>
<evidence type="ECO:0000256" key="3">
    <source>
        <dbReference type="ARBA" id="ARBA00023004"/>
    </source>
</evidence>
<reference evidence="9" key="2">
    <citation type="submission" date="2019-09" db="UniProtKB">
        <authorList>
            <consortium name="WormBaseParasite"/>
        </authorList>
    </citation>
    <scope>IDENTIFICATION</scope>
</reference>
<dbReference type="WBParaSite" id="HPBE_0001698001-mRNA-1">
    <property type="protein sequence ID" value="HPBE_0001698001-mRNA-1"/>
    <property type="gene ID" value="HPBE_0001698001"/>
</dbReference>
<dbReference type="PROSITE" id="PS00086">
    <property type="entry name" value="CYTOCHROME_P450"/>
    <property type="match status" value="1"/>
</dbReference>
<dbReference type="GO" id="GO:0016712">
    <property type="term" value="F:oxidoreductase activity, acting on paired donors, with incorporation or reduction of molecular oxygen, reduced flavin or flavoprotein as one donor, and incorporation of one atom of oxygen"/>
    <property type="evidence" value="ECO:0007669"/>
    <property type="project" value="TreeGrafter"/>
</dbReference>
<dbReference type="InterPro" id="IPR050182">
    <property type="entry name" value="Cytochrome_P450_fam2"/>
</dbReference>
<dbReference type="AlphaFoldDB" id="A0A3P8A1D0"/>
<sequence>MRLLTNQFSGPLPLPLIGNLHQLAYKMFIRKIEHGPLLTFWFGPTPTINICDYATAVDAMVKKGSAFADRSLPYLFKLSRNGRGIMGSNGSQWLEQRRFALHTLRNFGIGRNLIEERIMYEFEIACMSGSTWKFRKREISNGSHVLRGEGEDFVDAFLLQMEKEKKSGAPTSFEEEALLMTLLDLWAAGQETTTLTINWAFSYLLMNPQVTSRVEEELLRVTGGRRPLSISDRPSTIYYNAVLTEIHRCAAIVHMNLSRDTSEDTVVGSYLIPKGTPIAAQISLVMINQAPIFQFNPDRFLNGNKLDQMVVPFGLGKRACPGESLAQAELYLVGSENTITIIYFSQPDNKLRELVKHK</sequence>
<dbReference type="GO" id="GO:0005737">
    <property type="term" value="C:cytoplasm"/>
    <property type="evidence" value="ECO:0007669"/>
    <property type="project" value="TreeGrafter"/>
</dbReference>
<dbReference type="InterPro" id="IPR002401">
    <property type="entry name" value="Cyt_P450_E_grp-I"/>
</dbReference>
<evidence type="ECO:0000256" key="5">
    <source>
        <dbReference type="PIRSR" id="PIRSR602401-1"/>
    </source>
</evidence>
<keyword evidence="3 5" id="KW-0408">Iron</keyword>
<keyword evidence="8" id="KW-1185">Reference proteome</keyword>
<protein>
    <submittedName>
        <fullName evidence="9">Unspecific monooxygenase</fullName>
    </submittedName>
</protein>
<dbReference type="GO" id="GO:0005506">
    <property type="term" value="F:iron ion binding"/>
    <property type="evidence" value="ECO:0007669"/>
    <property type="project" value="InterPro"/>
</dbReference>
<evidence type="ECO:0000256" key="4">
    <source>
        <dbReference type="ARBA" id="ARBA00023033"/>
    </source>
</evidence>
<comment type="cofactor">
    <cofactor evidence="5">
        <name>heme</name>
        <dbReference type="ChEBI" id="CHEBI:30413"/>
    </cofactor>
</comment>
<feature type="binding site" description="axial binding residue" evidence="5">
    <location>
        <position position="320"/>
    </location>
    <ligand>
        <name>heme</name>
        <dbReference type="ChEBI" id="CHEBI:30413"/>
    </ligand>
    <ligandPart>
        <name>Fe</name>
        <dbReference type="ChEBI" id="CHEBI:18248"/>
    </ligandPart>
</feature>
<dbReference type="Gene3D" id="1.10.630.10">
    <property type="entry name" value="Cytochrome P450"/>
    <property type="match status" value="2"/>
</dbReference>
<dbReference type="PANTHER" id="PTHR24300:SF375">
    <property type="entry name" value="CYTOCHROME P450 FAMILY"/>
    <property type="match status" value="1"/>
</dbReference>
<dbReference type="GO" id="GO:0006082">
    <property type="term" value="P:organic acid metabolic process"/>
    <property type="evidence" value="ECO:0007669"/>
    <property type="project" value="TreeGrafter"/>
</dbReference>
<dbReference type="OrthoDB" id="2789670at2759"/>
<keyword evidence="2 5" id="KW-0479">Metal-binding</keyword>
<dbReference type="PRINTS" id="PR00385">
    <property type="entry name" value="P450"/>
</dbReference>
<evidence type="ECO:0000313" key="9">
    <source>
        <dbReference type="WBParaSite" id="HPBE_0001698001-mRNA-1"/>
    </source>
</evidence>
<organism evidence="7">
    <name type="scientific">Heligmosomoides polygyrus</name>
    <name type="common">Parasitic roundworm</name>
    <dbReference type="NCBI Taxonomy" id="6339"/>
    <lineage>
        <taxon>Eukaryota</taxon>
        <taxon>Metazoa</taxon>
        <taxon>Ecdysozoa</taxon>
        <taxon>Nematoda</taxon>
        <taxon>Chromadorea</taxon>
        <taxon>Rhabditida</taxon>
        <taxon>Rhabditina</taxon>
        <taxon>Rhabditomorpha</taxon>
        <taxon>Strongyloidea</taxon>
        <taxon>Heligmosomidae</taxon>
        <taxon>Heligmosomoides</taxon>
    </lineage>
</organism>
<dbReference type="PANTHER" id="PTHR24300">
    <property type="entry name" value="CYTOCHROME P450 508A4-RELATED"/>
    <property type="match status" value="1"/>
</dbReference>
<dbReference type="EMBL" id="UZAH01029726">
    <property type="protein sequence ID" value="VDP07597.1"/>
    <property type="molecule type" value="Genomic_DNA"/>
</dbReference>
<dbReference type="InterPro" id="IPR001128">
    <property type="entry name" value="Cyt_P450"/>
</dbReference>
<evidence type="ECO:0000256" key="6">
    <source>
        <dbReference type="RuleBase" id="RU000461"/>
    </source>
</evidence>
<evidence type="ECO:0000313" key="7">
    <source>
        <dbReference type="EMBL" id="VDP07597.1"/>
    </source>
</evidence>
<keyword evidence="5 6" id="KW-0349">Heme</keyword>
<keyword evidence="4 6" id="KW-0503">Monooxygenase</keyword>
<name>A0A3P8A1D0_HELPZ</name>
<dbReference type="Proteomes" id="UP000050761">
    <property type="component" value="Unassembled WGS sequence"/>
</dbReference>